<proteinExistence type="inferred from homology"/>
<dbReference type="InterPro" id="IPR018187">
    <property type="entry name" value="Asp/Glu_racemase_AS_1"/>
</dbReference>
<dbReference type="Proteomes" id="UP000651333">
    <property type="component" value="Unassembled WGS sequence"/>
</dbReference>
<evidence type="ECO:0000256" key="2">
    <source>
        <dbReference type="ARBA" id="ARBA00023235"/>
    </source>
</evidence>
<dbReference type="AlphaFoldDB" id="A0A9Q5BYM5"/>
<dbReference type="RefSeq" id="WP_172981855.1">
    <property type="nucleotide sequence ID" value="NZ_WCGF01000020.1"/>
</dbReference>
<dbReference type="PROSITE" id="PS00923">
    <property type="entry name" value="ASP_GLU_RACEMASE_1"/>
    <property type="match status" value="1"/>
</dbReference>
<reference evidence="3" key="1">
    <citation type="submission" date="2019-09" db="EMBL/GenBank/DDBJ databases">
        <title>Comparative genomic analysis of Lactobacillus helveticus.</title>
        <authorList>
            <person name="Zhang H."/>
            <person name="Chen Y."/>
            <person name="Zhong Z."/>
        </authorList>
    </citation>
    <scope>NUCLEOTIDE SEQUENCE</scope>
    <source>
        <strain evidence="3">IMAU30003</strain>
    </source>
</reference>
<dbReference type="Gene3D" id="3.40.50.1860">
    <property type="match status" value="2"/>
</dbReference>
<dbReference type="InterPro" id="IPR015942">
    <property type="entry name" value="Asp/Glu/hydantoin_racemase"/>
</dbReference>
<organism evidence="3 4">
    <name type="scientific">Lactobacillus helveticus</name>
    <name type="common">Lactobacillus suntoryeus</name>
    <dbReference type="NCBI Taxonomy" id="1587"/>
    <lineage>
        <taxon>Bacteria</taxon>
        <taxon>Bacillati</taxon>
        <taxon>Bacillota</taxon>
        <taxon>Bacilli</taxon>
        <taxon>Lactobacillales</taxon>
        <taxon>Lactobacillaceae</taxon>
        <taxon>Lactobacillus</taxon>
    </lineage>
</organism>
<dbReference type="Pfam" id="PF01177">
    <property type="entry name" value="Asp_Glu_race"/>
    <property type="match status" value="1"/>
</dbReference>
<dbReference type="EMBL" id="WCHB01000021">
    <property type="protein sequence ID" value="NRO34623.1"/>
    <property type="molecule type" value="Genomic_DNA"/>
</dbReference>
<gene>
    <name evidence="3" type="ORF">IMAU30003_00862</name>
</gene>
<evidence type="ECO:0000313" key="4">
    <source>
        <dbReference type="Proteomes" id="UP000651333"/>
    </source>
</evidence>
<dbReference type="GO" id="GO:0047661">
    <property type="term" value="F:amino-acid racemase activity"/>
    <property type="evidence" value="ECO:0007669"/>
    <property type="project" value="InterPro"/>
</dbReference>
<dbReference type="PANTHER" id="PTHR21198:SF7">
    <property type="entry name" value="ASPARTATE-GLUTAMATE RACEMASE FAMILY"/>
    <property type="match status" value="1"/>
</dbReference>
<comment type="caution">
    <text evidence="3">The sequence shown here is derived from an EMBL/GenBank/DDBJ whole genome shotgun (WGS) entry which is preliminary data.</text>
</comment>
<dbReference type="SUPFAM" id="SSF53681">
    <property type="entry name" value="Aspartate/glutamate racemase"/>
    <property type="match status" value="2"/>
</dbReference>
<dbReference type="InterPro" id="IPR001920">
    <property type="entry name" value="Asp/Glu_race"/>
</dbReference>
<sequence>MKHFFSIIGGMGTIATESYVRLINHRVKIARDQDYLNYILVNDAQVPDRTAYIKDHSKPNFFYDLKDDVEGQDKLGTDFLVMPCNTAHYFYDDLAALTDKPFLHMIRIAVHNFIDNYPDEKKIGLIATEGSIYDHLYADEIQKVGRTVELGGPEIQPMVNELIYSDIKEKGIVDHDLYHKILKTMHDKYGCNVILLGCTELSLAQEKAPDHPYNVIDPQSIIADVSIEVALKIRHGMDPEEACKKYMYKYKIPNQY</sequence>
<protein>
    <submittedName>
        <fullName evidence="3">Aspartate racemase</fullName>
    </submittedName>
</protein>
<accession>A0A9Q5BYM5</accession>
<dbReference type="NCBIfam" id="TIGR00035">
    <property type="entry name" value="asp_race"/>
    <property type="match status" value="1"/>
</dbReference>
<evidence type="ECO:0000256" key="1">
    <source>
        <dbReference type="ARBA" id="ARBA00007847"/>
    </source>
</evidence>
<keyword evidence="2" id="KW-0413">Isomerase</keyword>
<dbReference type="PANTHER" id="PTHR21198">
    <property type="entry name" value="GLUTAMATE RACEMASE"/>
    <property type="match status" value="1"/>
</dbReference>
<dbReference type="InterPro" id="IPR004380">
    <property type="entry name" value="Asp_race"/>
</dbReference>
<comment type="similarity">
    <text evidence="1">Belongs to the aspartate/glutamate racemases family.</text>
</comment>
<name>A0A9Q5BYM5_LACHE</name>
<evidence type="ECO:0000313" key="3">
    <source>
        <dbReference type="EMBL" id="NRO34623.1"/>
    </source>
</evidence>